<evidence type="ECO:0000256" key="2">
    <source>
        <dbReference type="PIRSR" id="PIRSR605511-1"/>
    </source>
</evidence>
<sequence>MAHAISRLSDTRCELAEGPTWDERSGRLYWCDILGMRIHAIDWETRKERHWTLPNVVGSLGLTQDEDRLVVALRDRVVLFTLSSGIIEPLAEIEADDPRTRLNDGKVGPDGAFYVGTMDDRPDRQPIGALYRVARDGTTTRLVEGVTVSNGLAWSPDGTVLYHADSRPGHIEAWDFDAATGTISGRRLFAQLTNETGRPDGGTVDAQGRYWSAGVSAGMLNCFAPDGALIEAIPMPVPRPTMPCFCGPALDELVVTSLRPHTAPELLAEYPYSGCLFTLKPGATGLPGWRFSL</sequence>
<feature type="domain" description="SMP-30/Gluconolactonase/LRE-like region" evidence="4">
    <location>
        <begin position="15"/>
        <end position="258"/>
    </location>
</feature>
<reference evidence="5 6" key="1">
    <citation type="submission" date="2017-08" db="EMBL/GenBank/DDBJ databases">
        <authorList>
            <person name="de Groot N.N."/>
        </authorList>
    </citation>
    <scope>NUCLEOTIDE SEQUENCE [LARGE SCALE GENOMIC DNA]</scope>
    <source>
        <strain evidence="5 6">USBA 352</strain>
    </source>
</reference>
<dbReference type="OrthoDB" id="2633250at2"/>
<gene>
    <name evidence="5" type="ORF">SAMN05421512_101160</name>
</gene>
<dbReference type="PANTHER" id="PTHR10907">
    <property type="entry name" value="REGUCALCIN"/>
    <property type="match status" value="1"/>
</dbReference>
<dbReference type="GO" id="GO:0005509">
    <property type="term" value="F:calcium ion binding"/>
    <property type="evidence" value="ECO:0007669"/>
    <property type="project" value="TreeGrafter"/>
</dbReference>
<feature type="binding site" evidence="3">
    <location>
        <position position="150"/>
    </location>
    <ligand>
        <name>a divalent metal cation</name>
        <dbReference type="ChEBI" id="CHEBI:60240"/>
    </ligand>
</feature>
<evidence type="ECO:0000313" key="6">
    <source>
        <dbReference type="Proteomes" id="UP000219331"/>
    </source>
</evidence>
<dbReference type="SUPFAM" id="SSF63829">
    <property type="entry name" value="Calcium-dependent phosphotriesterase"/>
    <property type="match status" value="1"/>
</dbReference>
<keyword evidence="3" id="KW-0479">Metal-binding</keyword>
<dbReference type="RefSeq" id="WP_097173606.1">
    <property type="nucleotide sequence ID" value="NZ_OBML01000001.1"/>
</dbReference>
<dbReference type="InterPro" id="IPR011042">
    <property type="entry name" value="6-blade_b-propeller_TolB-like"/>
</dbReference>
<dbReference type="STRING" id="538381.GCA_001696535_01242"/>
<evidence type="ECO:0000313" key="5">
    <source>
        <dbReference type="EMBL" id="SOB89252.1"/>
    </source>
</evidence>
<comment type="similarity">
    <text evidence="1">Belongs to the SMP-30/CGR1 family.</text>
</comment>
<dbReference type="PRINTS" id="PR01790">
    <property type="entry name" value="SMP30FAMILY"/>
</dbReference>
<dbReference type="InterPro" id="IPR013658">
    <property type="entry name" value="SGL"/>
</dbReference>
<feature type="binding site" evidence="3">
    <location>
        <position position="101"/>
    </location>
    <ligand>
        <name>substrate</name>
    </ligand>
</feature>
<evidence type="ECO:0000256" key="1">
    <source>
        <dbReference type="ARBA" id="ARBA00008853"/>
    </source>
</evidence>
<comment type="cofactor">
    <cofactor evidence="3">
        <name>Zn(2+)</name>
        <dbReference type="ChEBI" id="CHEBI:29105"/>
    </cofactor>
    <text evidence="3">Binds 1 divalent metal cation per subunit.</text>
</comment>
<feature type="active site" description="Proton donor/acceptor" evidence="2">
    <location>
        <position position="200"/>
    </location>
</feature>
<proteinExistence type="inferred from homology"/>
<dbReference type="GO" id="GO:0004341">
    <property type="term" value="F:gluconolactonase activity"/>
    <property type="evidence" value="ECO:0007669"/>
    <property type="project" value="TreeGrafter"/>
</dbReference>
<feature type="binding site" evidence="3">
    <location>
        <position position="103"/>
    </location>
    <ligand>
        <name>substrate</name>
    </ligand>
</feature>
<dbReference type="GO" id="GO:0019853">
    <property type="term" value="P:L-ascorbic acid biosynthetic process"/>
    <property type="evidence" value="ECO:0007669"/>
    <property type="project" value="TreeGrafter"/>
</dbReference>
<name>A0A285RA09_9HYPH</name>
<accession>A0A285RA09</accession>
<dbReference type="EMBL" id="OBML01000001">
    <property type="protein sequence ID" value="SOB89252.1"/>
    <property type="molecule type" value="Genomic_DNA"/>
</dbReference>
<dbReference type="PANTHER" id="PTHR10907:SF47">
    <property type="entry name" value="REGUCALCIN"/>
    <property type="match status" value="1"/>
</dbReference>
<dbReference type="AlphaFoldDB" id="A0A285RA09"/>
<keyword evidence="6" id="KW-1185">Reference proteome</keyword>
<dbReference type="Proteomes" id="UP000219331">
    <property type="component" value="Unassembled WGS sequence"/>
</dbReference>
<feature type="binding site" evidence="3">
    <location>
        <position position="17"/>
    </location>
    <ligand>
        <name>a divalent metal cation</name>
        <dbReference type="ChEBI" id="CHEBI:60240"/>
    </ligand>
</feature>
<evidence type="ECO:0000256" key="3">
    <source>
        <dbReference type="PIRSR" id="PIRSR605511-2"/>
    </source>
</evidence>
<protein>
    <submittedName>
        <fullName evidence="5">Sugar lactone lactonase YvrE</fullName>
    </submittedName>
</protein>
<dbReference type="Gene3D" id="2.120.10.30">
    <property type="entry name" value="TolB, C-terminal domain"/>
    <property type="match status" value="1"/>
</dbReference>
<organism evidence="5 6">
    <name type="scientific">Stappia indica</name>
    <dbReference type="NCBI Taxonomy" id="538381"/>
    <lineage>
        <taxon>Bacteria</taxon>
        <taxon>Pseudomonadati</taxon>
        <taxon>Pseudomonadota</taxon>
        <taxon>Alphaproteobacteria</taxon>
        <taxon>Hyphomicrobiales</taxon>
        <taxon>Stappiaceae</taxon>
        <taxon>Stappia</taxon>
    </lineage>
</organism>
<evidence type="ECO:0000259" key="4">
    <source>
        <dbReference type="Pfam" id="PF08450"/>
    </source>
</evidence>
<feature type="binding site" evidence="3">
    <location>
        <position position="200"/>
    </location>
    <ligand>
        <name>a divalent metal cation</name>
        <dbReference type="ChEBI" id="CHEBI:60240"/>
    </ligand>
</feature>
<dbReference type="InterPro" id="IPR005511">
    <property type="entry name" value="SMP-30"/>
</dbReference>
<dbReference type="Pfam" id="PF08450">
    <property type="entry name" value="SGL"/>
    <property type="match status" value="1"/>
</dbReference>
<keyword evidence="3" id="KW-0862">Zinc</keyword>